<dbReference type="PANTHER" id="PTHR12126:SF11">
    <property type="entry name" value="NADH DEHYDROGENASE [UBIQUINONE] 1 ALPHA SUBCOMPLEX SUBUNIT 9, MITOCHONDRIAL"/>
    <property type="match status" value="1"/>
</dbReference>
<dbReference type="RefSeq" id="WP_164678300.1">
    <property type="nucleotide sequence ID" value="NZ_CP049057.1"/>
</dbReference>
<dbReference type="InterPro" id="IPR051207">
    <property type="entry name" value="ComplexI_NDUFA9_subunit"/>
</dbReference>
<dbReference type="SUPFAM" id="SSF51735">
    <property type="entry name" value="NAD(P)-binding Rossmann-fold domains"/>
    <property type="match status" value="1"/>
</dbReference>
<gene>
    <name evidence="2" type="ORF">G5B37_01525</name>
</gene>
<dbReference type="InterPro" id="IPR036291">
    <property type="entry name" value="NAD(P)-bd_dom_sf"/>
</dbReference>
<dbReference type="KEGG" id="mgel:G5B37_01525"/>
<dbReference type="AlphaFoldDB" id="A0A6G6GIP9"/>
<dbReference type="EMBL" id="CP049057">
    <property type="protein sequence ID" value="QIE58293.1"/>
    <property type="molecule type" value="Genomic_DNA"/>
</dbReference>
<dbReference type="GO" id="GO:0044877">
    <property type="term" value="F:protein-containing complex binding"/>
    <property type="evidence" value="ECO:0007669"/>
    <property type="project" value="TreeGrafter"/>
</dbReference>
<reference evidence="2 3" key="1">
    <citation type="submission" date="2020-02" db="EMBL/GenBank/DDBJ databases">
        <title>Complete genome sequence of Flavobacteriaceae bacterium.</title>
        <authorList>
            <person name="Kim S.-J."/>
            <person name="Kim Y.-S."/>
            <person name="Kim K.-H."/>
        </authorList>
    </citation>
    <scope>NUCLEOTIDE SEQUENCE [LARGE SCALE GENOMIC DNA]</scope>
    <source>
        <strain evidence="2 3">RR4-40</strain>
    </source>
</reference>
<proteinExistence type="predicted"/>
<evidence type="ECO:0000259" key="1">
    <source>
        <dbReference type="Pfam" id="PF13460"/>
    </source>
</evidence>
<dbReference type="PANTHER" id="PTHR12126">
    <property type="entry name" value="NADH-UBIQUINONE OXIDOREDUCTASE 39 KDA SUBUNIT-RELATED"/>
    <property type="match status" value="1"/>
</dbReference>
<accession>A0A6G6GIP9</accession>
<dbReference type="InterPro" id="IPR016040">
    <property type="entry name" value="NAD(P)-bd_dom"/>
</dbReference>
<keyword evidence="3" id="KW-1185">Reference proteome</keyword>
<feature type="domain" description="NAD(P)-binding" evidence="1">
    <location>
        <begin position="10"/>
        <end position="195"/>
    </location>
</feature>
<dbReference type="Pfam" id="PF13460">
    <property type="entry name" value="NAD_binding_10"/>
    <property type="match status" value="1"/>
</dbReference>
<evidence type="ECO:0000313" key="3">
    <source>
        <dbReference type="Proteomes" id="UP000505306"/>
    </source>
</evidence>
<sequence length="287" mass="32413">MKNTNILLAGSTGYLGSYLLKVLIEKQNQVIAIARNPNKVEHRNEDYLEVKQAEVTNPETLRDICKGINIVISTVGITRQKDGLTYMDVDYQANMNLLKEAVKSEVQHFVYVSAINGNFHRNLKIFEAKEKFVDALKSSGVAYTIIRPNGFFSDMKDFLRMANSGRVYLFGSGNQKFNPIHGEDLARAIVDMLDENTNEITIGGPDVLSLNDISKLALSALNKPIKIVHMPDFLRRITIWGLRIFTSAKTYGPIEFFLTLMAEDNIAPPFGNRHLSDYYNQEAKNFI</sequence>
<dbReference type="Proteomes" id="UP000505306">
    <property type="component" value="Chromosome"/>
</dbReference>
<evidence type="ECO:0000313" key="2">
    <source>
        <dbReference type="EMBL" id="QIE58293.1"/>
    </source>
</evidence>
<name>A0A6G6GIP9_9FLAO</name>
<dbReference type="Gene3D" id="3.40.50.720">
    <property type="entry name" value="NAD(P)-binding Rossmann-like Domain"/>
    <property type="match status" value="1"/>
</dbReference>
<organism evidence="2 3">
    <name type="scientific">Rasiella rasia</name>
    <dbReference type="NCBI Taxonomy" id="2744027"/>
    <lineage>
        <taxon>Bacteria</taxon>
        <taxon>Pseudomonadati</taxon>
        <taxon>Bacteroidota</taxon>
        <taxon>Flavobacteriia</taxon>
        <taxon>Flavobacteriales</taxon>
        <taxon>Flavobacteriaceae</taxon>
        <taxon>Rasiella</taxon>
    </lineage>
</organism>
<protein>
    <submittedName>
        <fullName evidence="2">SDR family oxidoreductase</fullName>
    </submittedName>
</protein>
<dbReference type="CDD" id="cd05243">
    <property type="entry name" value="SDR_a5"/>
    <property type="match status" value="1"/>
</dbReference>